<dbReference type="AlphaFoldDB" id="A0ABD2Q7Q8"/>
<proteinExistence type="predicted"/>
<protein>
    <submittedName>
        <fullName evidence="1">Uncharacterized protein</fullName>
    </submittedName>
</protein>
<reference evidence="1 2" key="1">
    <citation type="submission" date="2024-11" db="EMBL/GenBank/DDBJ databases">
        <title>Adaptive evolution of stress response genes in parasites aligns with host niche diversity.</title>
        <authorList>
            <person name="Hahn C."/>
            <person name="Resl P."/>
        </authorList>
    </citation>
    <scope>NUCLEOTIDE SEQUENCE [LARGE SCALE GENOMIC DNA]</scope>
    <source>
        <strain evidence="1">EGGRZ-B1_66</strain>
        <tissue evidence="1">Body</tissue>
    </source>
</reference>
<dbReference type="EMBL" id="JBJKFK010000753">
    <property type="protein sequence ID" value="KAL3315433.1"/>
    <property type="molecule type" value="Genomic_DNA"/>
</dbReference>
<evidence type="ECO:0000313" key="1">
    <source>
        <dbReference type="EMBL" id="KAL3315433.1"/>
    </source>
</evidence>
<organism evidence="1 2">
    <name type="scientific">Cichlidogyrus casuarinus</name>
    <dbReference type="NCBI Taxonomy" id="1844966"/>
    <lineage>
        <taxon>Eukaryota</taxon>
        <taxon>Metazoa</taxon>
        <taxon>Spiralia</taxon>
        <taxon>Lophotrochozoa</taxon>
        <taxon>Platyhelminthes</taxon>
        <taxon>Monogenea</taxon>
        <taxon>Monopisthocotylea</taxon>
        <taxon>Dactylogyridea</taxon>
        <taxon>Ancyrocephalidae</taxon>
        <taxon>Cichlidogyrus</taxon>
    </lineage>
</organism>
<comment type="caution">
    <text evidence="1">The sequence shown here is derived from an EMBL/GenBank/DDBJ whole genome shotgun (WGS) entry which is preliminary data.</text>
</comment>
<accession>A0ABD2Q7Q8</accession>
<sequence length="119" mass="13072">MPTTDRVSLPHMNLGREGAKKASIVSVVSQNGTTFNQLHQPNSQTKANLLPSSLRPILQCCGFQCIRNSDSYTRRRSSGVSYSATREVAVSSDITRSNGDRRLPTVCYSNGLKDSDDHK</sequence>
<keyword evidence="2" id="KW-1185">Reference proteome</keyword>
<dbReference type="Proteomes" id="UP001626550">
    <property type="component" value="Unassembled WGS sequence"/>
</dbReference>
<evidence type="ECO:0000313" key="2">
    <source>
        <dbReference type="Proteomes" id="UP001626550"/>
    </source>
</evidence>
<gene>
    <name evidence="1" type="ORF">Ciccas_005937</name>
</gene>
<name>A0ABD2Q7Q8_9PLAT</name>